<dbReference type="AlphaFoldDB" id="A0A810PYK9"/>
<feature type="region of interest" description="Disordered" evidence="1">
    <location>
        <begin position="220"/>
        <end position="251"/>
    </location>
</feature>
<sequence length="308" mass="33475">MLKLEQVKRRPEESEDCLREKAAALLRIPPEEILSLTVLRRAVDARPPICLVYTLAVEVKNERAVLRRSRCRQVSPYFPQRYTFIGTESAPNWHQTAPNVLPPVVVGAGPAGLFATLLLARAGLRPILLERGQPVEQRQKDVENFWSGGPLLPNSNVQFGEGGAGAFSDGKLNTGTKDPRHRFILEELVSCGAPESILVDAKPHVGTDMLHITLKNMKKKAPLSGGGHPLRPSAGGDRDPAGTTDGYHRRPWGRNLRLACPQSDFSVGPQRPGHGGKALWSGPFYGGQALCRGGAYRASAKPHGCRAV</sequence>
<dbReference type="RefSeq" id="WP_329958957.1">
    <property type="nucleotide sequence ID" value="NZ_AP023415.1"/>
</dbReference>
<dbReference type="EMBL" id="AP023415">
    <property type="protein sequence ID" value="BCK78251.1"/>
    <property type="molecule type" value="Genomic_DNA"/>
</dbReference>
<dbReference type="PANTHER" id="PTHR42842">
    <property type="entry name" value="FAD/NAD(P)-BINDING OXIDOREDUCTASE"/>
    <property type="match status" value="1"/>
</dbReference>
<accession>A0A810PYK9</accession>
<dbReference type="Pfam" id="PF01494">
    <property type="entry name" value="FAD_binding_3"/>
    <property type="match status" value="1"/>
</dbReference>
<proteinExistence type="predicted"/>
<name>A0A810PYK9_9FIRM</name>
<reference evidence="3" key="1">
    <citation type="submission" date="2020-09" db="EMBL/GenBank/DDBJ databases">
        <title>New species isolated from human feces.</title>
        <authorList>
            <person name="Kitahara M."/>
            <person name="Shigeno Y."/>
            <person name="Shime M."/>
            <person name="Matsumoto Y."/>
            <person name="Nakamura S."/>
            <person name="Motooka D."/>
            <person name="Fukuoka S."/>
            <person name="Nishikawa H."/>
            <person name="Benno Y."/>
        </authorList>
    </citation>
    <scope>NUCLEOTIDE SEQUENCE</scope>
    <source>
        <strain evidence="3">MM35</strain>
    </source>
</reference>
<evidence type="ECO:0000259" key="2">
    <source>
        <dbReference type="Pfam" id="PF01494"/>
    </source>
</evidence>
<evidence type="ECO:0000313" key="4">
    <source>
        <dbReference type="Proteomes" id="UP000681343"/>
    </source>
</evidence>
<dbReference type="Gene3D" id="3.30.70.2700">
    <property type="match status" value="1"/>
</dbReference>
<organism evidence="3 4">
    <name type="scientific">Vescimonas fastidiosa</name>
    <dbReference type="NCBI Taxonomy" id="2714353"/>
    <lineage>
        <taxon>Bacteria</taxon>
        <taxon>Bacillati</taxon>
        <taxon>Bacillota</taxon>
        <taxon>Clostridia</taxon>
        <taxon>Eubacteriales</taxon>
        <taxon>Oscillospiraceae</taxon>
        <taxon>Vescimonas</taxon>
    </lineage>
</organism>
<dbReference type="Gene3D" id="3.50.50.60">
    <property type="entry name" value="FAD/NAD(P)-binding domain"/>
    <property type="match status" value="1"/>
</dbReference>
<dbReference type="InterPro" id="IPR036188">
    <property type="entry name" value="FAD/NAD-bd_sf"/>
</dbReference>
<dbReference type="PANTHER" id="PTHR42842:SF3">
    <property type="entry name" value="FAD_NAD(P)-BINDING OXIDOREDUCTASE FAMILY PROTEIN"/>
    <property type="match status" value="1"/>
</dbReference>
<feature type="domain" description="FAD-binding" evidence="2">
    <location>
        <begin position="104"/>
        <end position="133"/>
    </location>
</feature>
<evidence type="ECO:0000256" key="1">
    <source>
        <dbReference type="SAM" id="MobiDB-lite"/>
    </source>
</evidence>
<protein>
    <recommendedName>
        <fullName evidence="2">FAD-binding domain-containing protein</fullName>
    </recommendedName>
</protein>
<dbReference type="GO" id="GO:0071949">
    <property type="term" value="F:FAD binding"/>
    <property type="evidence" value="ECO:0007669"/>
    <property type="project" value="InterPro"/>
</dbReference>
<dbReference type="InterPro" id="IPR002938">
    <property type="entry name" value="FAD-bd"/>
</dbReference>
<dbReference type="SUPFAM" id="SSF51905">
    <property type="entry name" value="FAD/NAD(P)-binding domain"/>
    <property type="match status" value="1"/>
</dbReference>
<dbReference type="Proteomes" id="UP000681343">
    <property type="component" value="Chromosome"/>
</dbReference>
<dbReference type="InterPro" id="IPR028348">
    <property type="entry name" value="FAD-binding_protein"/>
</dbReference>
<gene>
    <name evidence="3" type="ORF">MM35RIKEN_04430</name>
</gene>
<evidence type="ECO:0000313" key="3">
    <source>
        <dbReference type="EMBL" id="BCK78251.1"/>
    </source>
</evidence>
<keyword evidence="4" id="KW-1185">Reference proteome</keyword>
<dbReference type="KEGG" id="vfa:MM35RIKEN_04430"/>